<comment type="caution">
    <text evidence="5">The sequence shown here is derived from an EMBL/GenBank/DDBJ whole genome shotgun (WGS) entry which is preliminary data.</text>
</comment>
<evidence type="ECO:0000256" key="3">
    <source>
        <dbReference type="SAM" id="MobiDB-lite"/>
    </source>
</evidence>
<keyword evidence="2" id="KW-0963">Cytoplasm</keyword>
<name>A0A8S3GBU5_9BILA</name>
<feature type="non-terminal residue" evidence="5">
    <location>
        <position position="1"/>
    </location>
</feature>
<evidence type="ECO:0000259" key="4">
    <source>
        <dbReference type="Pfam" id="PF07989"/>
    </source>
</evidence>
<dbReference type="Proteomes" id="UP000676336">
    <property type="component" value="Unassembled WGS sequence"/>
</dbReference>
<evidence type="ECO:0000313" key="5">
    <source>
        <dbReference type="EMBL" id="CAF5153864.1"/>
    </source>
</evidence>
<feature type="domain" description="Centrosomin N-terminal motif 1" evidence="4">
    <location>
        <begin position="3"/>
        <end position="44"/>
    </location>
</feature>
<protein>
    <recommendedName>
        <fullName evidence="4">Centrosomin N-terminal motif 1 domain-containing protein</fullName>
    </recommendedName>
</protein>
<feature type="region of interest" description="Disordered" evidence="3">
    <location>
        <begin position="27"/>
        <end position="57"/>
    </location>
</feature>
<dbReference type="GO" id="GO:0005815">
    <property type="term" value="C:microtubule organizing center"/>
    <property type="evidence" value="ECO:0007669"/>
    <property type="project" value="InterPro"/>
</dbReference>
<feature type="compositionally biased region" description="Basic and acidic residues" evidence="3">
    <location>
        <begin position="47"/>
        <end position="57"/>
    </location>
</feature>
<reference evidence="5" key="1">
    <citation type="submission" date="2021-02" db="EMBL/GenBank/DDBJ databases">
        <authorList>
            <person name="Nowell W R."/>
        </authorList>
    </citation>
    <scope>NUCLEOTIDE SEQUENCE</scope>
</reference>
<feature type="compositionally biased region" description="Polar residues" evidence="3">
    <location>
        <begin position="27"/>
        <end position="45"/>
    </location>
</feature>
<dbReference type="AlphaFoldDB" id="A0A8S3GBU5"/>
<gene>
    <name evidence="5" type="ORF">SMN809_LOCUS64069</name>
</gene>
<proteinExistence type="predicted"/>
<evidence type="ECO:0000313" key="6">
    <source>
        <dbReference type="Proteomes" id="UP000676336"/>
    </source>
</evidence>
<comment type="subcellular location">
    <subcellularLocation>
        <location evidence="1">Cytoplasm</location>
    </subcellularLocation>
</comment>
<accession>A0A8S3GBU5</accession>
<dbReference type="Pfam" id="PF07989">
    <property type="entry name" value="Cnn_1N"/>
    <property type="match status" value="1"/>
</dbReference>
<evidence type="ECO:0000256" key="2">
    <source>
        <dbReference type="ARBA" id="ARBA00022490"/>
    </source>
</evidence>
<dbReference type="GO" id="GO:0005737">
    <property type="term" value="C:cytoplasm"/>
    <property type="evidence" value="ECO:0007669"/>
    <property type="project" value="UniProtKB-SubCell"/>
</dbReference>
<dbReference type="EMBL" id="CAJOBI010285253">
    <property type="protein sequence ID" value="CAF5153864.1"/>
    <property type="molecule type" value="Genomic_DNA"/>
</dbReference>
<evidence type="ECO:0000256" key="1">
    <source>
        <dbReference type="ARBA" id="ARBA00004496"/>
    </source>
</evidence>
<organism evidence="5 6">
    <name type="scientific">Rotaria magnacalcarata</name>
    <dbReference type="NCBI Taxonomy" id="392030"/>
    <lineage>
        <taxon>Eukaryota</taxon>
        <taxon>Metazoa</taxon>
        <taxon>Spiralia</taxon>
        <taxon>Gnathifera</taxon>
        <taxon>Rotifera</taxon>
        <taxon>Eurotatoria</taxon>
        <taxon>Bdelloidea</taxon>
        <taxon>Philodinida</taxon>
        <taxon>Philodinidae</taxon>
        <taxon>Rotaria</taxon>
    </lineage>
</organism>
<sequence>MDEAVVGELKRENFDLKLRIFFLEQQNPSDSRSTSSSLIQPNYRQASHYEHIDQAAT</sequence>
<dbReference type="InterPro" id="IPR012943">
    <property type="entry name" value="Cnn_1N"/>
</dbReference>